<keyword evidence="1" id="KW-0853">WD repeat</keyword>
<evidence type="ECO:0000313" key="4">
    <source>
        <dbReference type="WBParaSite" id="maker-uti_cns_0015157-snap-gene-0.3-mRNA-1"/>
    </source>
</evidence>
<dbReference type="AlphaFoldDB" id="A0A1I8IPL0"/>
<dbReference type="PANTHER" id="PTHR13720">
    <property type="entry name" value="WD-40 REPEAT PROTEIN"/>
    <property type="match status" value="1"/>
</dbReference>
<dbReference type="InterPro" id="IPR015943">
    <property type="entry name" value="WD40/YVTN_repeat-like_dom_sf"/>
</dbReference>
<dbReference type="Proteomes" id="UP000095280">
    <property type="component" value="Unplaced"/>
</dbReference>
<protein>
    <submittedName>
        <fullName evidence="4">WD_REPEATS_REGION domain-containing protein</fullName>
    </submittedName>
</protein>
<evidence type="ECO:0000313" key="3">
    <source>
        <dbReference type="Proteomes" id="UP000095280"/>
    </source>
</evidence>
<keyword evidence="3" id="KW-1185">Reference proteome</keyword>
<evidence type="ECO:0000256" key="2">
    <source>
        <dbReference type="ARBA" id="ARBA00022737"/>
    </source>
</evidence>
<keyword evidence="2" id="KW-0677">Repeat</keyword>
<dbReference type="WBParaSite" id="maker-uti_cns_0015157-snap-gene-0.3-mRNA-1">
    <property type="protein sequence ID" value="maker-uti_cns_0015157-snap-gene-0.3-mRNA-1"/>
    <property type="gene ID" value="maker-uti_cns_0015157-snap-gene-0.3"/>
</dbReference>
<proteinExistence type="predicted"/>
<dbReference type="InterPro" id="IPR036322">
    <property type="entry name" value="WD40_repeat_dom_sf"/>
</dbReference>
<organism evidence="3 4">
    <name type="scientific">Macrostomum lignano</name>
    <dbReference type="NCBI Taxonomy" id="282301"/>
    <lineage>
        <taxon>Eukaryota</taxon>
        <taxon>Metazoa</taxon>
        <taxon>Spiralia</taxon>
        <taxon>Lophotrochozoa</taxon>
        <taxon>Platyhelminthes</taxon>
        <taxon>Rhabditophora</taxon>
        <taxon>Macrostomorpha</taxon>
        <taxon>Macrostomida</taxon>
        <taxon>Macrostomidae</taxon>
        <taxon>Macrostomum</taxon>
    </lineage>
</organism>
<accession>A0A1I8IPL0</accession>
<dbReference type="SUPFAM" id="SSF50978">
    <property type="entry name" value="WD40 repeat-like"/>
    <property type="match status" value="1"/>
</dbReference>
<dbReference type="Pfam" id="PF00400">
    <property type="entry name" value="WD40"/>
    <property type="match status" value="1"/>
</dbReference>
<dbReference type="PANTHER" id="PTHR13720:SF33">
    <property type="entry name" value="HELP DOMAIN-CONTAINING PROTEIN"/>
    <property type="match status" value="1"/>
</dbReference>
<evidence type="ECO:0000256" key="1">
    <source>
        <dbReference type="ARBA" id="ARBA00022574"/>
    </source>
</evidence>
<reference evidence="4" key="1">
    <citation type="submission" date="2016-11" db="UniProtKB">
        <authorList>
            <consortium name="WormBaseParasite"/>
        </authorList>
    </citation>
    <scope>IDENTIFICATION</scope>
</reference>
<dbReference type="GO" id="GO:0008017">
    <property type="term" value="F:microtubule binding"/>
    <property type="evidence" value="ECO:0007669"/>
    <property type="project" value="TreeGrafter"/>
</dbReference>
<dbReference type="InterPro" id="IPR001680">
    <property type="entry name" value="WD40_rpt"/>
</dbReference>
<name>A0A1I8IPL0_9PLAT</name>
<dbReference type="InterPro" id="IPR050630">
    <property type="entry name" value="WD_repeat_EMAP"/>
</dbReference>
<dbReference type="Gene3D" id="2.130.10.10">
    <property type="entry name" value="YVTN repeat-like/Quinoprotein amine dehydrogenase"/>
    <property type="match status" value="2"/>
</dbReference>
<sequence>IQENNSEFLIAARQLRSAAFSPDGNLLALGAEDGSVFVFSVEENGLMYRRYREGAVKGHSAPVLCLDWATDCAVLRTQSADLVTKLSSTTWRPGSPTWGTDRGLVCAARSNTADKLCVGDDNGHLTLYRFPPHPELAQGISAPAHVRALHSVAFTFDDSAVISSGRGGPLIMQWSLIDSGFK</sequence>